<keyword evidence="2" id="KW-0676">Redox-active center</keyword>
<dbReference type="PANTHER" id="PTHR13544:SF0">
    <property type="entry name" value="THIOREDOXIN REDUCTASE-LIKE SELENOPROTEIN T"/>
    <property type="match status" value="1"/>
</dbReference>
<dbReference type="GO" id="GO:0045454">
    <property type="term" value="P:cell redox homeostasis"/>
    <property type="evidence" value="ECO:0007669"/>
    <property type="project" value="TreeGrafter"/>
</dbReference>
<sequence>MGPYYPTFVKSSSIGGLGVGVGVGSNVNINFCFSCSYRGNAVTMKNMLETAFPGIDVILANHPPPLPKGLLSKVVPVAQFGIIGIIMPGEQIFQASSSGAVRWPNRKGRGQRTSCQEAKGCLLTLSHLLEGSAALLSGGINRKEKRR</sequence>
<dbReference type="GO" id="GO:0005789">
    <property type="term" value="C:endoplasmic reticulum membrane"/>
    <property type="evidence" value="ECO:0007669"/>
    <property type="project" value="TreeGrafter"/>
</dbReference>
<evidence type="ECO:0000256" key="2">
    <source>
        <dbReference type="ARBA" id="ARBA00023284"/>
    </source>
</evidence>
<dbReference type="AlphaFoldDB" id="A0A7J7DX11"/>
<dbReference type="InterPro" id="IPR019389">
    <property type="entry name" value="Selenoprotein_T"/>
</dbReference>
<reference evidence="3 4" key="1">
    <citation type="journal article" date="2020" name="Nat. Commun.">
        <title>Genome of Tripterygium wilfordii and identification of cytochrome P450 involved in triptolide biosynthesis.</title>
        <authorList>
            <person name="Tu L."/>
            <person name="Su P."/>
            <person name="Zhang Z."/>
            <person name="Gao L."/>
            <person name="Wang J."/>
            <person name="Hu T."/>
            <person name="Zhou J."/>
            <person name="Zhang Y."/>
            <person name="Zhao Y."/>
            <person name="Liu Y."/>
            <person name="Song Y."/>
            <person name="Tong Y."/>
            <person name="Lu Y."/>
            <person name="Yang J."/>
            <person name="Xu C."/>
            <person name="Jia M."/>
            <person name="Peters R.J."/>
            <person name="Huang L."/>
            <person name="Gao W."/>
        </authorList>
    </citation>
    <scope>NUCLEOTIDE SEQUENCE [LARGE SCALE GENOMIC DNA]</scope>
    <source>
        <strain evidence="4">cv. XIE 37</strain>
        <tissue evidence="3">Leaf</tissue>
    </source>
</reference>
<organism evidence="3 4">
    <name type="scientific">Tripterygium wilfordii</name>
    <name type="common">Thunder God vine</name>
    <dbReference type="NCBI Taxonomy" id="458696"/>
    <lineage>
        <taxon>Eukaryota</taxon>
        <taxon>Viridiplantae</taxon>
        <taxon>Streptophyta</taxon>
        <taxon>Embryophyta</taxon>
        <taxon>Tracheophyta</taxon>
        <taxon>Spermatophyta</taxon>
        <taxon>Magnoliopsida</taxon>
        <taxon>eudicotyledons</taxon>
        <taxon>Gunneridae</taxon>
        <taxon>Pentapetalae</taxon>
        <taxon>rosids</taxon>
        <taxon>fabids</taxon>
        <taxon>Celastrales</taxon>
        <taxon>Celastraceae</taxon>
        <taxon>Tripterygium</taxon>
    </lineage>
</organism>
<comment type="caution">
    <text evidence="3">The sequence shown here is derived from an EMBL/GenBank/DDBJ whole genome shotgun (WGS) entry which is preliminary data.</text>
</comment>
<dbReference type="InParanoid" id="A0A7J7DX11"/>
<evidence type="ECO:0000313" key="3">
    <source>
        <dbReference type="EMBL" id="KAF5750819.1"/>
    </source>
</evidence>
<protein>
    <submittedName>
        <fullName evidence="3">SELT-like protein</fullName>
    </submittedName>
</protein>
<keyword evidence="1" id="KW-0732">Signal</keyword>
<dbReference type="Proteomes" id="UP000593562">
    <property type="component" value="Unassembled WGS sequence"/>
</dbReference>
<accession>A0A7J7DX11</accession>
<dbReference type="SUPFAM" id="SSF52833">
    <property type="entry name" value="Thioredoxin-like"/>
    <property type="match status" value="1"/>
</dbReference>
<keyword evidence="4" id="KW-1185">Reference proteome</keyword>
<name>A0A7J7DX11_TRIWF</name>
<dbReference type="InterPro" id="IPR011893">
    <property type="entry name" value="Selenoprotein_Rdx-typ"/>
</dbReference>
<dbReference type="GO" id="GO:0004791">
    <property type="term" value="F:thioredoxin-disulfide reductase (NADPH) activity"/>
    <property type="evidence" value="ECO:0007669"/>
    <property type="project" value="TreeGrafter"/>
</dbReference>
<evidence type="ECO:0000256" key="1">
    <source>
        <dbReference type="ARBA" id="ARBA00022729"/>
    </source>
</evidence>
<proteinExistence type="predicted"/>
<dbReference type="NCBIfam" id="TIGR02174">
    <property type="entry name" value="CXXU_selWTH"/>
    <property type="match status" value="1"/>
</dbReference>
<dbReference type="PANTHER" id="PTHR13544">
    <property type="entry name" value="SELENOPROTEIN T"/>
    <property type="match status" value="1"/>
</dbReference>
<dbReference type="Pfam" id="PF10262">
    <property type="entry name" value="Rdx"/>
    <property type="match status" value="1"/>
</dbReference>
<dbReference type="InterPro" id="IPR036249">
    <property type="entry name" value="Thioredoxin-like_sf"/>
</dbReference>
<evidence type="ECO:0000313" key="4">
    <source>
        <dbReference type="Proteomes" id="UP000593562"/>
    </source>
</evidence>
<gene>
    <name evidence="3" type="ORF">HS088_TW03G01159</name>
</gene>
<dbReference type="EMBL" id="JAAARO010000003">
    <property type="protein sequence ID" value="KAF5750819.1"/>
    <property type="molecule type" value="Genomic_DNA"/>
</dbReference>